<evidence type="ECO:0000256" key="4">
    <source>
        <dbReference type="ARBA" id="ARBA00023157"/>
    </source>
</evidence>
<accession>A0A672YC32</accession>
<organism evidence="7 8">
    <name type="scientific">Sphaeramia orbicularis</name>
    <name type="common">orbiculate cardinalfish</name>
    <dbReference type="NCBI Taxonomy" id="375764"/>
    <lineage>
        <taxon>Eukaryota</taxon>
        <taxon>Metazoa</taxon>
        <taxon>Chordata</taxon>
        <taxon>Craniata</taxon>
        <taxon>Vertebrata</taxon>
        <taxon>Euteleostomi</taxon>
        <taxon>Actinopterygii</taxon>
        <taxon>Neopterygii</taxon>
        <taxon>Teleostei</taxon>
        <taxon>Neoteleostei</taxon>
        <taxon>Acanthomorphata</taxon>
        <taxon>Gobiaria</taxon>
        <taxon>Kurtiformes</taxon>
        <taxon>Apogonoidei</taxon>
        <taxon>Apogonidae</taxon>
        <taxon>Apogoninae</taxon>
        <taxon>Sphaeramia</taxon>
    </lineage>
</organism>
<dbReference type="Pfam" id="PF01826">
    <property type="entry name" value="TIL"/>
    <property type="match status" value="1"/>
</dbReference>
<dbReference type="InterPro" id="IPR050780">
    <property type="entry name" value="Mucin_vWF_Thrombospondin_sf"/>
</dbReference>
<evidence type="ECO:0000313" key="8">
    <source>
        <dbReference type="Proteomes" id="UP000472271"/>
    </source>
</evidence>
<keyword evidence="2" id="KW-0964">Secreted</keyword>
<dbReference type="PANTHER" id="PTHR11339">
    <property type="entry name" value="EXTRACELLULAR MATRIX GLYCOPROTEIN RELATED"/>
    <property type="match status" value="1"/>
</dbReference>
<dbReference type="PANTHER" id="PTHR11339:SF371">
    <property type="entry name" value="MUCIN-2"/>
    <property type="match status" value="1"/>
</dbReference>
<dbReference type="GO" id="GO:0031012">
    <property type="term" value="C:extracellular matrix"/>
    <property type="evidence" value="ECO:0007669"/>
    <property type="project" value="TreeGrafter"/>
</dbReference>
<feature type="domain" description="VWFD" evidence="6">
    <location>
        <begin position="5"/>
        <end position="186"/>
    </location>
</feature>
<dbReference type="InParanoid" id="A0A672YC32"/>
<dbReference type="SMART" id="SM00216">
    <property type="entry name" value="VWD"/>
    <property type="match status" value="1"/>
</dbReference>
<keyword evidence="5" id="KW-0325">Glycoprotein</keyword>
<reference evidence="7" key="3">
    <citation type="submission" date="2025-09" db="UniProtKB">
        <authorList>
            <consortium name="Ensembl"/>
        </authorList>
    </citation>
    <scope>IDENTIFICATION</scope>
</reference>
<sequence length="431" mass="48509">NHVNNICSTWGRDHFKTFDGDMYQFPGLCEYNLVSDCHEMYQEFSVHMKRTDVDGSPTVSYVVVTINDLSFHLNKSQVTVNDVLVNLPYIKAGVQVEKNAVYIKLQSKVGLIVLWNGDDAIMVELEHEYNNRTCGLCGDFNGVAIYNEFIHKVHRPNDDCEDPYEEEDEPLGAVQASCEKFQTICNQTLHSDLWSPCTELLNPEPYIQACVQDMCGCSNNTDNNCLCSTLSEFSRQCSHAGGQPPKWRTSDLCGNCPFNMVYEESSSPCMDTCTYQDTTSLCEDHKMDGCVCPPGTVFDDISMRGCVNQSECQCQHGKVYNPGEVYRQYAVECTCNGGRWTCKSLQVPATCAVEEGSHITTFDGKTYTFHGDCFYTLVRVEAKDNNNPAFKVLAKLVPCANQEFDTCLKTLKILVNNDRNNVSIDCYYNPQ</sequence>
<dbReference type="SMART" id="SM00215">
    <property type="entry name" value="VWC_out"/>
    <property type="match status" value="1"/>
</dbReference>
<dbReference type="InterPro" id="IPR002919">
    <property type="entry name" value="TIL_dom"/>
</dbReference>
<evidence type="ECO:0000256" key="2">
    <source>
        <dbReference type="ARBA" id="ARBA00022525"/>
    </source>
</evidence>
<name>A0A672YC32_9TELE</name>
<keyword evidence="4" id="KW-1015">Disulfide bond</keyword>
<feature type="domain" description="VWFD" evidence="6">
    <location>
        <begin position="349"/>
        <end position="431"/>
    </location>
</feature>
<reference evidence="7" key="1">
    <citation type="submission" date="2019-06" db="EMBL/GenBank/DDBJ databases">
        <authorList>
            <consortium name="Wellcome Sanger Institute Data Sharing"/>
        </authorList>
    </citation>
    <scope>NUCLEOTIDE SEQUENCE [LARGE SCALE GENOMIC DNA]</scope>
</reference>
<evidence type="ECO:0000256" key="5">
    <source>
        <dbReference type="ARBA" id="ARBA00023180"/>
    </source>
</evidence>
<evidence type="ECO:0000256" key="3">
    <source>
        <dbReference type="ARBA" id="ARBA00022737"/>
    </source>
</evidence>
<evidence type="ECO:0000256" key="1">
    <source>
        <dbReference type="ARBA" id="ARBA00004613"/>
    </source>
</evidence>
<evidence type="ECO:0000259" key="6">
    <source>
        <dbReference type="PROSITE" id="PS51233"/>
    </source>
</evidence>
<dbReference type="Pfam" id="PF00094">
    <property type="entry name" value="VWD"/>
    <property type="match status" value="2"/>
</dbReference>
<dbReference type="GO" id="GO:0005615">
    <property type="term" value="C:extracellular space"/>
    <property type="evidence" value="ECO:0007669"/>
    <property type="project" value="TreeGrafter"/>
</dbReference>
<dbReference type="SMART" id="SM00832">
    <property type="entry name" value="C8"/>
    <property type="match status" value="1"/>
</dbReference>
<dbReference type="InterPro" id="IPR014853">
    <property type="entry name" value="VWF/SSPO/ZAN-like_Cys-rich_dom"/>
</dbReference>
<dbReference type="PROSITE" id="PS51233">
    <property type="entry name" value="VWFD"/>
    <property type="match status" value="2"/>
</dbReference>
<keyword evidence="8" id="KW-1185">Reference proteome</keyword>
<dbReference type="AlphaFoldDB" id="A0A672YC32"/>
<reference evidence="7" key="2">
    <citation type="submission" date="2025-08" db="UniProtKB">
        <authorList>
            <consortium name="Ensembl"/>
        </authorList>
    </citation>
    <scope>IDENTIFICATION</scope>
</reference>
<comment type="subcellular location">
    <subcellularLocation>
        <location evidence="1">Secreted</location>
    </subcellularLocation>
</comment>
<evidence type="ECO:0000313" key="7">
    <source>
        <dbReference type="Ensembl" id="ENSSORP00005000161.1"/>
    </source>
</evidence>
<keyword evidence="3" id="KW-0677">Repeat</keyword>
<dbReference type="Proteomes" id="UP000472271">
    <property type="component" value="Chromosome 6"/>
</dbReference>
<proteinExistence type="predicted"/>
<protein>
    <recommendedName>
        <fullName evidence="6">VWFD domain-containing protein</fullName>
    </recommendedName>
</protein>
<dbReference type="InterPro" id="IPR036084">
    <property type="entry name" value="Ser_inhib-like_sf"/>
</dbReference>
<dbReference type="FunFam" id="2.10.25.10:FF:000153">
    <property type="entry name" value="MUC5B isoform 1"/>
    <property type="match status" value="1"/>
</dbReference>
<dbReference type="InterPro" id="IPR001846">
    <property type="entry name" value="VWF_type-D"/>
</dbReference>
<dbReference type="Gene3D" id="2.10.25.10">
    <property type="entry name" value="Laminin"/>
    <property type="match status" value="1"/>
</dbReference>
<dbReference type="SUPFAM" id="SSF57567">
    <property type="entry name" value="Serine protease inhibitors"/>
    <property type="match status" value="1"/>
</dbReference>
<dbReference type="Pfam" id="PF08742">
    <property type="entry name" value="C8"/>
    <property type="match status" value="1"/>
</dbReference>
<dbReference type="Ensembl" id="ENSSORT00005000177.1">
    <property type="protein sequence ID" value="ENSSORP00005000161.1"/>
    <property type="gene ID" value="ENSSORG00005000126.1"/>
</dbReference>
<dbReference type="InterPro" id="IPR001007">
    <property type="entry name" value="VWF_dom"/>
</dbReference>
<dbReference type="CDD" id="cd19941">
    <property type="entry name" value="TIL"/>
    <property type="match status" value="1"/>
</dbReference>